<feature type="region of interest" description="Disordered" evidence="6">
    <location>
        <begin position="1200"/>
        <end position="1423"/>
    </location>
</feature>
<feature type="compositionally biased region" description="Basic and acidic residues" evidence="6">
    <location>
        <begin position="1051"/>
        <end position="1065"/>
    </location>
</feature>
<dbReference type="InterPro" id="IPR038900">
    <property type="entry name" value="TMC"/>
</dbReference>
<feature type="compositionally biased region" description="Basic and acidic residues" evidence="6">
    <location>
        <begin position="1259"/>
        <end position="1271"/>
    </location>
</feature>
<feature type="transmembrane region" description="Helical" evidence="7">
    <location>
        <begin position="829"/>
        <end position="857"/>
    </location>
</feature>
<feature type="transmembrane region" description="Helical" evidence="7">
    <location>
        <begin position="217"/>
        <end position="238"/>
    </location>
</feature>
<dbReference type="PANTHER" id="PTHR23302">
    <property type="entry name" value="TRANSMEMBRANE CHANNEL-RELATED"/>
    <property type="match status" value="1"/>
</dbReference>
<feature type="transmembrane region" description="Helical" evidence="7">
    <location>
        <begin position="442"/>
        <end position="461"/>
    </location>
</feature>
<comment type="caution">
    <text evidence="9">The sequence shown here is derived from an EMBL/GenBank/DDBJ whole genome shotgun (WGS) entry which is preliminary data.</text>
</comment>
<feature type="compositionally biased region" description="Low complexity" evidence="6">
    <location>
        <begin position="657"/>
        <end position="681"/>
    </location>
</feature>
<feature type="compositionally biased region" description="Polar residues" evidence="6">
    <location>
        <begin position="1041"/>
        <end position="1050"/>
    </location>
</feature>
<dbReference type="GO" id="GO:0005886">
    <property type="term" value="C:plasma membrane"/>
    <property type="evidence" value="ECO:0007669"/>
    <property type="project" value="InterPro"/>
</dbReference>
<feature type="region of interest" description="Disordered" evidence="6">
    <location>
        <begin position="90"/>
        <end position="117"/>
    </location>
</feature>
<feature type="transmembrane region" description="Helical" evidence="7">
    <location>
        <begin position="935"/>
        <end position="960"/>
    </location>
</feature>
<dbReference type="EMBL" id="JAUCMV010000004">
    <property type="protein sequence ID" value="KAK0403641.1"/>
    <property type="molecule type" value="Genomic_DNA"/>
</dbReference>
<feature type="region of interest" description="Disordered" evidence="6">
    <location>
        <begin position="1006"/>
        <end position="1086"/>
    </location>
</feature>
<comment type="subcellular location">
    <subcellularLocation>
        <location evidence="1">Membrane</location>
        <topology evidence="1">Multi-pass membrane protein</topology>
    </subcellularLocation>
</comment>
<evidence type="ECO:0000313" key="10">
    <source>
        <dbReference type="Proteomes" id="UP001175271"/>
    </source>
</evidence>
<feature type="compositionally biased region" description="Basic and acidic residues" evidence="6">
    <location>
        <begin position="1074"/>
        <end position="1086"/>
    </location>
</feature>
<feature type="region of interest" description="Disordered" evidence="6">
    <location>
        <begin position="550"/>
        <end position="570"/>
    </location>
</feature>
<feature type="transmembrane region" description="Helical" evidence="7">
    <location>
        <begin position="878"/>
        <end position="899"/>
    </location>
</feature>
<feature type="compositionally biased region" description="Basic and acidic residues" evidence="6">
    <location>
        <begin position="1006"/>
        <end position="1017"/>
    </location>
</feature>
<protein>
    <recommendedName>
        <fullName evidence="8">TMC domain-containing protein</fullName>
    </recommendedName>
</protein>
<feature type="compositionally biased region" description="Polar residues" evidence="6">
    <location>
        <begin position="1211"/>
        <end position="1228"/>
    </location>
</feature>
<evidence type="ECO:0000256" key="4">
    <source>
        <dbReference type="ARBA" id="ARBA00022989"/>
    </source>
</evidence>
<evidence type="ECO:0000256" key="1">
    <source>
        <dbReference type="ARBA" id="ARBA00004141"/>
    </source>
</evidence>
<accession>A0AA39HD41</accession>
<dbReference type="Pfam" id="PF07810">
    <property type="entry name" value="TMC"/>
    <property type="match status" value="1"/>
</dbReference>
<sequence>MDRYARFSRPIEISSLSVRDEAALMRRPSMFMDLLTVFRKNTRATLVSSLRPPDVGRHRDLYHARRPTLEATLEENEELLSETQKLKPKKEADVFLGGGSGNGQKGDDDDDDDEGKPMTRQVLLDKIRRKKEVIGKLRCQAWNMNRKRRTLRLAQKYLQQHESRVSRSHLFKQEMSKMWRSFLRWASNVHIYFIPWEQKIKKIESHFGSVVSSYFTFLRWIVFVNFCITFLIVAFIVVPEALADAAADSRRWNATYSRKVIPPEERKHADELQVVWHFDGYLRYSPLFYGYYSNDEYVGTTVRYALPLAYFVITLLIFGYSFFAILRKMASNARMSKMAGSKAEQYIFNWKVFTGWDYTIGNSETASNTIMAMIIKLRESIAESRVDKYQKFRCLQFTLRVFANAVILAMLAFSIYCISFAVQSSKTVEATGNLFTKNQVPTVVATITHVFPMIFDLIGKLENYHPRTALRAHLTRVLVLYVLNYMTLIIALFEKLDNIRDATRRDEEVVERAKRQMGGRNTNIERSLPFASRNFDERSQFEQFITRASKRFETTTATPPSTSPHGRSRLLGEGFTVHQQFGPIGVNHPVILSRNGSLPAGRRKFETRKLGPPTLKLFTPSPTTPPQEKTIRVHQEYGPEWARRQKTTRTTAPPPTTTASRTSSTSTTTTTTTTSRPLPMSRSEEEPESEEGEDPTKLIVLATPDVLLEDTPSQENLTDFEWRFLNATRNRENGSTLQMGDSARVTTDGSARYNDHICWETMIGQEIVKLVTMDLYITIASILLIDFFRGIWVKYCSSWWCWDLENTFPEYGEFKVAENVLHIINNQGMIWLGFFFAPLLPAINNVKLIVLMYLRGWAVMTCNVPAREIFRASRSSNFYLMILLLWLLLCTLPVGYVIASKRPSSVCGPFAGYEQFYQVFTNVVKARVDEKVLGWLTYMISPGVVIPVLLVLMLIIYFLVSLVRGLREANTDLQQQLLHERTEEKKKIFELAGGNKKKPYYERFNIHKNKNGAEKTKSKSATPVPPLRQESTPRPAEGADTQATLCSVTENSEKSTSRESAKAKTEMPISRSGQTDRVDDWFNDESRSDHSYDVASNVVQLATPDEVRSLIRPLLEQDFLTNTFSLPAFPNGTLGDLAVVSPSSTVPAELHSAVGRRLADSYVSVYDNNPAPRVVDGHVGRSLRSVTTFSLDLLQGLPTSTRNGAVHPSPSMLSSGHTPELGATTTTESDSDHHARPFYSAAEERRRDLTESMPTYLSEPRRIVARVKPEVHGPSGSTKPPLPRQNSKKFEVPETTESFQPWPSIDEVRKRRESLNAVRNRSQSPVKRADEDPHVNQRRFRISVSPTRRLGPEASGSDTDTGGSPKRRYIIQQHVIPGSASSVASSRNSFAPPQRLPPLHSPRAPILQFGEDDSPRVDVNPPP</sequence>
<name>A0AA39HD41_9BILA</name>
<feature type="transmembrane region" description="Helical" evidence="7">
    <location>
        <begin position="304"/>
        <end position="326"/>
    </location>
</feature>
<evidence type="ECO:0000256" key="7">
    <source>
        <dbReference type="SAM" id="Phobius"/>
    </source>
</evidence>
<keyword evidence="4 7" id="KW-1133">Transmembrane helix</keyword>
<dbReference type="GO" id="GO:0008381">
    <property type="term" value="F:mechanosensitive monoatomic ion channel activity"/>
    <property type="evidence" value="ECO:0007669"/>
    <property type="project" value="TreeGrafter"/>
</dbReference>
<evidence type="ECO:0000256" key="6">
    <source>
        <dbReference type="SAM" id="MobiDB-lite"/>
    </source>
</evidence>
<evidence type="ECO:0000313" key="9">
    <source>
        <dbReference type="EMBL" id="KAK0403641.1"/>
    </source>
</evidence>
<gene>
    <name evidence="9" type="ORF">QR680_017046</name>
</gene>
<keyword evidence="3 7" id="KW-0812">Transmembrane</keyword>
<feature type="region of interest" description="Disordered" evidence="6">
    <location>
        <begin position="596"/>
        <end position="697"/>
    </location>
</feature>
<evidence type="ECO:0000256" key="5">
    <source>
        <dbReference type="ARBA" id="ARBA00023136"/>
    </source>
</evidence>
<keyword evidence="10" id="KW-1185">Reference proteome</keyword>
<keyword evidence="5 7" id="KW-0472">Membrane</keyword>
<dbReference type="Proteomes" id="UP001175271">
    <property type="component" value="Unassembled WGS sequence"/>
</dbReference>
<feature type="compositionally biased region" description="Low complexity" evidence="6">
    <location>
        <begin position="554"/>
        <end position="564"/>
    </location>
</feature>
<feature type="compositionally biased region" description="Low complexity" evidence="6">
    <location>
        <begin position="1379"/>
        <end position="1391"/>
    </location>
</feature>
<feature type="transmembrane region" description="Helical" evidence="7">
    <location>
        <begin position="473"/>
        <end position="493"/>
    </location>
</feature>
<dbReference type="InterPro" id="IPR012496">
    <property type="entry name" value="TMC_dom"/>
</dbReference>
<organism evidence="9 10">
    <name type="scientific">Steinernema hermaphroditum</name>
    <dbReference type="NCBI Taxonomy" id="289476"/>
    <lineage>
        <taxon>Eukaryota</taxon>
        <taxon>Metazoa</taxon>
        <taxon>Ecdysozoa</taxon>
        <taxon>Nematoda</taxon>
        <taxon>Chromadorea</taxon>
        <taxon>Rhabditida</taxon>
        <taxon>Tylenchina</taxon>
        <taxon>Panagrolaimomorpha</taxon>
        <taxon>Strongyloidoidea</taxon>
        <taxon>Steinernematidae</taxon>
        <taxon>Steinernema</taxon>
    </lineage>
</organism>
<comment type="similarity">
    <text evidence="2">Belongs to the TMC family.</text>
</comment>
<proteinExistence type="inferred from homology"/>
<evidence type="ECO:0000256" key="2">
    <source>
        <dbReference type="ARBA" id="ARBA00006510"/>
    </source>
</evidence>
<reference evidence="9" key="1">
    <citation type="submission" date="2023-06" db="EMBL/GenBank/DDBJ databases">
        <title>Genomic analysis of the entomopathogenic nematode Steinernema hermaphroditum.</title>
        <authorList>
            <person name="Schwarz E.M."/>
            <person name="Heppert J.K."/>
            <person name="Baniya A."/>
            <person name="Schwartz H.T."/>
            <person name="Tan C.-H."/>
            <person name="Antoshechkin I."/>
            <person name="Sternberg P.W."/>
            <person name="Goodrich-Blair H."/>
            <person name="Dillman A.R."/>
        </authorList>
    </citation>
    <scope>NUCLEOTIDE SEQUENCE</scope>
    <source>
        <strain evidence="9">PS9179</strain>
        <tissue evidence="9">Whole animal</tissue>
    </source>
</reference>
<evidence type="ECO:0000259" key="8">
    <source>
        <dbReference type="Pfam" id="PF07810"/>
    </source>
</evidence>
<feature type="transmembrane region" description="Helical" evidence="7">
    <location>
        <begin position="401"/>
        <end position="422"/>
    </location>
</feature>
<evidence type="ECO:0000256" key="3">
    <source>
        <dbReference type="ARBA" id="ARBA00022692"/>
    </source>
</evidence>
<dbReference type="PANTHER" id="PTHR23302:SF40">
    <property type="entry name" value="TRANSMEMBRANE CHANNEL-LIKE PROTEIN"/>
    <property type="match status" value="1"/>
</dbReference>
<feature type="compositionally biased region" description="Basic and acidic residues" evidence="6">
    <location>
        <begin position="629"/>
        <end position="643"/>
    </location>
</feature>
<feature type="domain" description="TMC" evidence="8">
    <location>
        <begin position="758"/>
        <end position="873"/>
    </location>
</feature>